<proteinExistence type="predicted"/>
<evidence type="ECO:0000313" key="3">
    <source>
        <dbReference type="EMBL" id="ROW14825.1"/>
    </source>
</evidence>
<dbReference type="OrthoDB" id="5819582at2759"/>
<sequence>MTIFQTLLPSFIADILWPDHKSPLQAHRLHPTSYLDGLRGLASLLVFFCHYTEENHPYLVPSYGLNKDGMSSWLQLPLVRILYSGRPMVHIFFVISGFVLSYKPLKAIRARDLDTCYTALSSSTFRRPFRLFGPTLVSTAIIGVLIQAGFMYRPLPTAWDQFMAWVDAMFHSITWPWAWDTDLRPAFDIHLWSIPIEFAHSMLLFMTILMVARVRPSVRHSVELCLIAYAVTCGKWAAFEFWSGMLLADIHIKRLSQMKRYESIDSISPHSPGTLPRSIENAVLHYCVHGMIFLGCIFTAGWPNFDAYKTPGIQWLLAHTPSSFPQADNLTPQKFWFSVQAVAMVWTCGELHFVKEFLEGGFAQYCGHISYAIYIVHGPVLELLQNKISGTLYTPPKGTPGLPGYRVEVLPSGIKGTVGVDTALQRTVCWAMGLLFLGPMVVWAADVFWRLVDIPMIHLARNLEARVLDTGVDLGARPTNGEAH</sequence>
<feature type="transmembrane region" description="Helical" evidence="1">
    <location>
        <begin position="81"/>
        <end position="102"/>
    </location>
</feature>
<dbReference type="EMBL" id="LKEB01000012">
    <property type="protein sequence ID" value="ROW14825.1"/>
    <property type="molecule type" value="Genomic_DNA"/>
</dbReference>
<feature type="domain" description="Acyltransferase 3" evidence="2">
    <location>
        <begin position="34"/>
        <end position="390"/>
    </location>
</feature>
<feature type="transmembrane region" description="Helical" evidence="1">
    <location>
        <begin position="430"/>
        <end position="452"/>
    </location>
</feature>
<comment type="caution">
    <text evidence="3">The sequence shown here is derived from an EMBL/GenBank/DDBJ whole genome shotgun (WGS) entry which is preliminary data.</text>
</comment>
<accession>A0A423XFA9</accession>
<feature type="transmembrane region" description="Helical" evidence="1">
    <location>
        <begin position="131"/>
        <end position="150"/>
    </location>
</feature>
<protein>
    <recommendedName>
        <fullName evidence="2">Acyltransferase 3 domain-containing protein</fullName>
    </recommendedName>
</protein>
<gene>
    <name evidence="3" type="ORF">VPNG_03672</name>
</gene>
<organism evidence="3 4">
    <name type="scientific">Cytospora leucostoma</name>
    <dbReference type="NCBI Taxonomy" id="1230097"/>
    <lineage>
        <taxon>Eukaryota</taxon>
        <taxon>Fungi</taxon>
        <taxon>Dikarya</taxon>
        <taxon>Ascomycota</taxon>
        <taxon>Pezizomycotina</taxon>
        <taxon>Sordariomycetes</taxon>
        <taxon>Sordariomycetidae</taxon>
        <taxon>Diaporthales</taxon>
        <taxon>Cytosporaceae</taxon>
        <taxon>Cytospora</taxon>
    </lineage>
</organism>
<keyword evidence="1" id="KW-0812">Transmembrane</keyword>
<dbReference type="InParanoid" id="A0A423XFA9"/>
<keyword evidence="1" id="KW-1133">Transmembrane helix</keyword>
<dbReference type="InterPro" id="IPR002656">
    <property type="entry name" value="Acyl_transf_3_dom"/>
</dbReference>
<feature type="transmembrane region" description="Helical" evidence="1">
    <location>
        <begin position="283"/>
        <end position="302"/>
    </location>
</feature>
<keyword evidence="1" id="KW-0472">Membrane</keyword>
<dbReference type="AlphaFoldDB" id="A0A423XFA9"/>
<evidence type="ECO:0000259" key="2">
    <source>
        <dbReference type="Pfam" id="PF01757"/>
    </source>
</evidence>
<dbReference type="Pfam" id="PF01757">
    <property type="entry name" value="Acyl_transf_3"/>
    <property type="match status" value="1"/>
</dbReference>
<name>A0A423XFA9_9PEZI</name>
<dbReference type="InterPro" id="IPR050879">
    <property type="entry name" value="Acyltransferase_3"/>
</dbReference>
<feature type="transmembrane region" description="Helical" evidence="1">
    <location>
        <begin position="191"/>
        <end position="214"/>
    </location>
</feature>
<dbReference type="STRING" id="1230097.A0A423XFA9"/>
<reference evidence="3 4" key="1">
    <citation type="submission" date="2015-09" db="EMBL/GenBank/DDBJ databases">
        <title>Host preference determinants of Valsa canker pathogens revealed by comparative genomics.</title>
        <authorList>
            <person name="Yin Z."/>
            <person name="Huang L."/>
        </authorList>
    </citation>
    <scope>NUCLEOTIDE SEQUENCE [LARGE SCALE GENOMIC DNA]</scope>
    <source>
        <strain evidence="3 4">SXYLt</strain>
    </source>
</reference>
<evidence type="ECO:0000256" key="1">
    <source>
        <dbReference type="SAM" id="Phobius"/>
    </source>
</evidence>
<dbReference type="Proteomes" id="UP000285146">
    <property type="component" value="Unassembled WGS sequence"/>
</dbReference>
<keyword evidence="4" id="KW-1185">Reference proteome</keyword>
<dbReference type="GO" id="GO:0016747">
    <property type="term" value="F:acyltransferase activity, transferring groups other than amino-acyl groups"/>
    <property type="evidence" value="ECO:0007669"/>
    <property type="project" value="InterPro"/>
</dbReference>
<evidence type="ECO:0000313" key="4">
    <source>
        <dbReference type="Proteomes" id="UP000285146"/>
    </source>
</evidence>
<dbReference type="PANTHER" id="PTHR23028:SF126">
    <property type="entry name" value="ACYLTRANSFERASE 3 DOMAIN-CONTAINING PROTEIN"/>
    <property type="match status" value="1"/>
</dbReference>
<dbReference type="PANTHER" id="PTHR23028">
    <property type="entry name" value="ACETYLTRANSFERASE"/>
    <property type="match status" value="1"/>
</dbReference>
<feature type="transmembrane region" description="Helical" evidence="1">
    <location>
        <begin position="226"/>
        <end position="250"/>
    </location>
</feature>